<dbReference type="PROSITE" id="PS50102">
    <property type="entry name" value="RRM"/>
    <property type="match status" value="1"/>
</dbReference>
<dbReference type="AlphaFoldDB" id="A0A9N8DTY1"/>
<keyword evidence="5" id="KW-1185">Reference proteome</keyword>
<reference evidence="4" key="1">
    <citation type="submission" date="2020-06" db="EMBL/GenBank/DDBJ databases">
        <authorList>
            <consortium name="Plant Systems Biology data submission"/>
        </authorList>
    </citation>
    <scope>NUCLEOTIDE SEQUENCE</scope>
    <source>
        <strain evidence="4">D6</strain>
    </source>
</reference>
<feature type="compositionally biased region" description="Acidic residues" evidence="2">
    <location>
        <begin position="271"/>
        <end position="280"/>
    </location>
</feature>
<dbReference type="GO" id="GO:0003723">
    <property type="term" value="F:RNA binding"/>
    <property type="evidence" value="ECO:0007669"/>
    <property type="project" value="UniProtKB-UniRule"/>
</dbReference>
<feature type="region of interest" description="Disordered" evidence="2">
    <location>
        <begin position="52"/>
        <end position="211"/>
    </location>
</feature>
<feature type="compositionally biased region" description="Basic and acidic residues" evidence="2">
    <location>
        <begin position="116"/>
        <end position="138"/>
    </location>
</feature>
<feature type="compositionally biased region" description="Acidic residues" evidence="2">
    <location>
        <begin position="139"/>
        <end position="151"/>
    </location>
</feature>
<dbReference type="SUPFAM" id="SSF54928">
    <property type="entry name" value="RNA-binding domain, RBD"/>
    <property type="match status" value="1"/>
</dbReference>
<dbReference type="CDD" id="cd00590">
    <property type="entry name" value="RRM_SF"/>
    <property type="match status" value="1"/>
</dbReference>
<evidence type="ECO:0000313" key="5">
    <source>
        <dbReference type="Proteomes" id="UP001153069"/>
    </source>
</evidence>
<accession>A0A9N8DTY1</accession>
<dbReference type="InterPro" id="IPR000504">
    <property type="entry name" value="RRM_dom"/>
</dbReference>
<dbReference type="InterPro" id="IPR035979">
    <property type="entry name" value="RBD_domain_sf"/>
</dbReference>
<evidence type="ECO:0000256" key="2">
    <source>
        <dbReference type="SAM" id="MobiDB-lite"/>
    </source>
</evidence>
<organism evidence="4 5">
    <name type="scientific">Seminavis robusta</name>
    <dbReference type="NCBI Taxonomy" id="568900"/>
    <lineage>
        <taxon>Eukaryota</taxon>
        <taxon>Sar</taxon>
        <taxon>Stramenopiles</taxon>
        <taxon>Ochrophyta</taxon>
        <taxon>Bacillariophyta</taxon>
        <taxon>Bacillariophyceae</taxon>
        <taxon>Bacillariophycidae</taxon>
        <taxon>Naviculales</taxon>
        <taxon>Naviculaceae</taxon>
        <taxon>Seminavis</taxon>
    </lineage>
</organism>
<proteinExistence type="predicted"/>
<sequence>MLRSRALVARAGRSFRPKSSPFLGFRCLLIPDDENNGNSDAYWMCHHQAAPRRHLNTGGGGRRHGWKNSNEDSKRNKNKPNFAKEYLEPAARGELKAKHSSGIPKLAVRRSKGHNIKGDDDASERKSLDELDEFYKEAESDDTDVDTDVEDGNLVATMSRDISRAKRESRNRKPPGGGGGEGGKSMVPSGIPPSKPNEVVSVGYDTGRTDDYWKEEDYDDCLFTDEDKALASQILGSDGAINDEDIDPMTLAGMEEIAQIDLDEILNAELSDGEDEESSADDAGLGDGDDEAEETPRRGRRGRVDDDDDDETIPKKQMNVITPMNTNEPDFWRAIRNHPTQYAEVRYHAIHPESKREPRPFYPKNRNNPPSGILDFFKRWLYITGLPPALPEGGLKHGGEKTLTTLQQQEIQKAVTRLLGVSFGQVFPANATSAFVGFESAENRDLIVRKGPSESMLTRTITMAPYTPSENDMKRAFFQESTPGTTVILENIPPDQLCKETLGRNLFPEGSDLCAANTASSFKVNFPTPTTALIQFDSEDRAKSVVSSDQVAARLEKLGKYPVRMFKARRNLVHQGMDGTAWNREIRTPGAKLIVDGDMPSKYFYQSHAGAIMLRNLDRSSVTKESLTEFFQPYSGTFRDEKGSIEFIDCLGGLPTDRAYVGFDRLGEAEAVMQAFGGYARIGNTRVVMKLVKDRGLPGLPKRVSRPERTEEELMKSLNDWEQYVDQEDIKYLEKHGVAKVFIDEALRGLRFQNRSFGALDWAMRDEKLEPEKESGDDYKEMVQMYIETLKECIATPENPGDIFEGMHFPDEPIDMTIFDREKKRTREMLKKRGL</sequence>
<evidence type="ECO:0000259" key="3">
    <source>
        <dbReference type="PROSITE" id="PS50102"/>
    </source>
</evidence>
<keyword evidence="1" id="KW-0694">RNA-binding</keyword>
<feature type="domain" description="RRM" evidence="3">
    <location>
        <begin position="610"/>
        <end position="694"/>
    </location>
</feature>
<evidence type="ECO:0000256" key="1">
    <source>
        <dbReference type="PROSITE-ProRule" id="PRU00176"/>
    </source>
</evidence>
<evidence type="ECO:0000313" key="4">
    <source>
        <dbReference type="EMBL" id="CAB9506630.1"/>
    </source>
</evidence>
<gene>
    <name evidence="4" type="ORF">SEMRO_273_G105180.2</name>
</gene>
<dbReference type="Proteomes" id="UP001153069">
    <property type="component" value="Unassembled WGS sequence"/>
</dbReference>
<protein>
    <recommendedName>
        <fullName evidence="3">RRM domain-containing protein</fullName>
    </recommendedName>
</protein>
<feature type="compositionally biased region" description="Basic and acidic residues" evidence="2">
    <location>
        <begin position="85"/>
        <end position="97"/>
    </location>
</feature>
<dbReference type="OrthoDB" id="45661at2759"/>
<feature type="compositionally biased region" description="Basic residues" evidence="2">
    <location>
        <begin position="52"/>
        <end position="66"/>
    </location>
</feature>
<comment type="caution">
    <text evidence="4">The sequence shown here is derived from an EMBL/GenBank/DDBJ whole genome shotgun (WGS) entry which is preliminary data.</text>
</comment>
<dbReference type="EMBL" id="CAICTM010000272">
    <property type="protein sequence ID" value="CAB9506630.1"/>
    <property type="molecule type" value="Genomic_DNA"/>
</dbReference>
<name>A0A9N8DTY1_9STRA</name>
<feature type="region of interest" description="Disordered" evidence="2">
    <location>
        <begin position="271"/>
        <end position="325"/>
    </location>
</feature>